<name>A0ABT0PTY5_9FLAO</name>
<accession>A0ABT0PTY5</accession>
<comment type="caution">
    <text evidence="3">The sequence shown here is derived from an EMBL/GenBank/DDBJ whole genome shotgun (WGS) entry which is preliminary data.</text>
</comment>
<dbReference type="Pfam" id="PF03779">
    <property type="entry name" value="SPW"/>
    <property type="match status" value="1"/>
</dbReference>
<proteinExistence type="predicted"/>
<evidence type="ECO:0000259" key="2">
    <source>
        <dbReference type="Pfam" id="PF03779"/>
    </source>
</evidence>
<dbReference type="InterPro" id="IPR005530">
    <property type="entry name" value="SPW"/>
</dbReference>
<feature type="domain" description="SPW repeat-containing integral membrane" evidence="2">
    <location>
        <begin position="11"/>
        <end position="113"/>
    </location>
</feature>
<organism evidence="3 4">
    <name type="scientific">Flagellimonas spongiicola</name>
    <dbReference type="NCBI Taxonomy" id="2942208"/>
    <lineage>
        <taxon>Bacteria</taxon>
        <taxon>Pseudomonadati</taxon>
        <taxon>Bacteroidota</taxon>
        <taxon>Flavobacteriia</taxon>
        <taxon>Flavobacteriales</taxon>
        <taxon>Flavobacteriaceae</taxon>
        <taxon>Flagellimonas</taxon>
    </lineage>
</organism>
<feature type="transmembrane region" description="Helical" evidence="1">
    <location>
        <begin position="12"/>
        <end position="31"/>
    </location>
</feature>
<evidence type="ECO:0000256" key="1">
    <source>
        <dbReference type="SAM" id="Phobius"/>
    </source>
</evidence>
<feature type="transmembrane region" description="Helical" evidence="1">
    <location>
        <begin position="72"/>
        <end position="91"/>
    </location>
</feature>
<dbReference type="EMBL" id="JAMFMA010000002">
    <property type="protein sequence ID" value="MCL6274162.1"/>
    <property type="molecule type" value="Genomic_DNA"/>
</dbReference>
<protein>
    <recommendedName>
        <fullName evidence="2">SPW repeat-containing integral membrane domain-containing protein</fullName>
    </recommendedName>
</protein>
<keyword evidence="1" id="KW-1133">Transmembrane helix</keyword>
<keyword evidence="1" id="KW-0812">Transmembrane</keyword>
<dbReference type="RefSeq" id="WP_249657350.1">
    <property type="nucleotide sequence ID" value="NZ_JAMFMA010000002.1"/>
</dbReference>
<sequence>MKLRFITPTLHGVADYTAGLGLMVAPFLLGLGASSEWAVWFSVCTGVAVFAASLLTDYKLSAYRLIPFQGHLAIDLLVAVTFMILPFALGFSGLDAAYYWFNATVVFLVVSLSASK</sequence>
<evidence type="ECO:0000313" key="4">
    <source>
        <dbReference type="Proteomes" id="UP001203607"/>
    </source>
</evidence>
<dbReference type="Proteomes" id="UP001203607">
    <property type="component" value="Unassembled WGS sequence"/>
</dbReference>
<gene>
    <name evidence="3" type="ORF">M3P19_09080</name>
</gene>
<feature type="transmembrane region" description="Helical" evidence="1">
    <location>
        <begin position="97"/>
        <end position="115"/>
    </location>
</feature>
<keyword evidence="4" id="KW-1185">Reference proteome</keyword>
<evidence type="ECO:0000313" key="3">
    <source>
        <dbReference type="EMBL" id="MCL6274162.1"/>
    </source>
</evidence>
<feature type="transmembrane region" description="Helical" evidence="1">
    <location>
        <begin position="37"/>
        <end position="60"/>
    </location>
</feature>
<reference evidence="3 4" key="1">
    <citation type="submission" date="2022-05" db="EMBL/GenBank/DDBJ databases">
        <authorList>
            <person name="Park J.-S."/>
        </authorList>
    </citation>
    <scope>NUCLEOTIDE SEQUENCE [LARGE SCALE GENOMIC DNA]</scope>
    <source>
        <strain evidence="3 4">2012CJ35-5</strain>
    </source>
</reference>
<keyword evidence="1" id="KW-0472">Membrane</keyword>